<dbReference type="EMBL" id="JAPDHZ010000003">
    <property type="protein sequence ID" value="MDG0791369.1"/>
    <property type="molecule type" value="Genomic_DNA"/>
</dbReference>
<evidence type="ECO:0000256" key="3">
    <source>
        <dbReference type="ARBA" id="ARBA00023125"/>
    </source>
</evidence>
<accession>A0A9X4KFP8</accession>
<dbReference type="Gene3D" id="1.10.10.60">
    <property type="entry name" value="Homeodomain-like"/>
    <property type="match status" value="2"/>
</dbReference>
<gene>
    <name evidence="7" type="ORF">OMP38_11195</name>
</gene>
<organism evidence="7 8">
    <name type="scientific">Cohnella ginsengisoli</name>
    <dbReference type="NCBI Taxonomy" id="425004"/>
    <lineage>
        <taxon>Bacteria</taxon>
        <taxon>Bacillati</taxon>
        <taxon>Bacillota</taxon>
        <taxon>Bacilli</taxon>
        <taxon>Bacillales</taxon>
        <taxon>Paenibacillaceae</taxon>
        <taxon>Cohnella</taxon>
    </lineage>
</organism>
<evidence type="ECO:0000313" key="7">
    <source>
        <dbReference type="EMBL" id="MDG0791369.1"/>
    </source>
</evidence>
<evidence type="ECO:0000256" key="5">
    <source>
        <dbReference type="ARBA" id="ARBA00023163"/>
    </source>
</evidence>
<protein>
    <submittedName>
        <fullName evidence="7">Helix-turn-helix domain-containing protein</fullName>
    </submittedName>
</protein>
<evidence type="ECO:0000259" key="6">
    <source>
        <dbReference type="PROSITE" id="PS01124"/>
    </source>
</evidence>
<keyword evidence="3" id="KW-0238">DNA-binding</keyword>
<dbReference type="InterPro" id="IPR009057">
    <property type="entry name" value="Homeodomain-like_sf"/>
</dbReference>
<keyword evidence="4" id="KW-0010">Activator</keyword>
<dbReference type="AlphaFoldDB" id="A0A9X4KFP8"/>
<dbReference type="PROSITE" id="PS00041">
    <property type="entry name" value="HTH_ARAC_FAMILY_1"/>
    <property type="match status" value="1"/>
</dbReference>
<sequence length="313" mass="34810">MDFARFPLRRALPAKDWSPTVHYAQYQKLPPGTLPERYIYDFELICVCKGKLATEMRGARYTIGEGEAVVLPSGVPHRNAIVSANGATLLGIHFDFDGKLRIATESDMVSHDLVAEPDLDKFAEEPIAPDLEALSARAVYACVPECFQMMDRLVGEFTMRRSGYELACKSLMLGILAMLLRTGDEGADGSDSVHRERIRKMVETMEKEPGASWSAERVARELKVSEDYASKLFKQIAGLPPGRMIQSIRLREARRLLRETDWSVETVGAKIGYPDLHYFSRIFTAGEGISPSGIPQALESAVSKTIYRTICAS</sequence>
<keyword evidence="1" id="KW-0963">Cytoplasm</keyword>
<proteinExistence type="predicted"/>
<keyword evidence="8" id="KW-1185">Reference proteome</keyword>
<dbReference type="PROSITE" id="PS01124">
    <property type="entry name" value="HTH_ARAC_FAMILY_2"/>
    <property type="match status" value="1"/>
</dbReference>
<comment type="caution">
    <text evidence="7">The sequence shown here is derived from an EMBL/GenBank/DDBJ whole genome shotgun (WGS) entry which is preliminary data.</text>
</comment>
<keyword evidence="2" id="KW-0805">Transcription regulation</keyword>
<dbReference type="InterPro" id="IPR050204">
    <property type="entry name" value="AraC_XylS_family_regulators"/>
</dbReference>
<dbReference type="Pfam" id="PF07883">
    <property type="entry name" value="Cupin_2"/>
    <property type="match status" value="1"/>
</dbReference>
<dbReference type="Gene3D" id="2.60.120.10">
    <property type="entry name" value="Jelly Rolls"/>
    <property type="match status" value="1"/>
</dbReference>
<dbReference type="GO" id="GO:0043565">
    <property type="term" value="F:sequence-specific DNA binding"/>
    <property type="evidence" value="ECO:0007669"/>
    <property type="project" value="InterPro"/>
</dbReference>
<dbReference type="Proteomes" id="UP001153387">
    <property type="component" value="Unassembled WGS sequence"/>
</dbReference>
<evidence type="ECO:0000313" key="8">
    <source>
        <dbReference type="Proteomes" id="UP001153387"/>
    </source>
</evidence>
<name>A0A9X4KFP8_9BACL</name>
<dbReference type="InterPro" id="IPR014710">
    <property type="entry name" value="RmlC-like_jellyroll"/>
</dbReference>
<evidence type="ECO:0000256" key="1">
    <source>
        <dbReference type="ARBA" id="ARBA00022490"/>
    </source>
</evidence>
<dbReference type="InterPro" id="IPR018062">
    <property type="entry name" value="HTH_AraC-typ_CS"/>
</dbReference>
<dbReference type="PANTHER" id="PTHR46796:SF13">
    <property type="entry name" value="HTH-TYPE TRANSCRIPTIONAL ACTIVATOR RHAS"/>
    <property type="match status" value="1"/>
</dbReference>
<dbReference type="InterPro" id="IPR037923">
    <property type="entry name" value="HTH-like"/>
</dbReference>
<dbReference type="Pfam" id="PF12833">
    <property type="entry name" value="HTH_18"/>
    <property type="match status" value="1"/>
</dbReference>
<dbReference type="SMART" id="SM00342">
    <property type="entry name" value="HTH_ARAC"/>
    <property type="match status" value="1"/>
</dbReference>
<evidence type="ECO:0000256" key="4">
    <source>
        <dbReference type="ARBA" id="ARBA00023159"/>
    </source>
</evidence>
<dbReference type="RefSeq" id="WP_277565257.1">
    <property type="nucleotide sequence ID" value="NZ_JAPDHZ010000003.1"/>
</dbReference>
<feature type="domain" description="HTH araC/xylS-type" evidence="6">
    <location>
        <begin position="196"/>
        <end position="297"/>
    </location>
</feature>
<reference evidence="7 8" key="1">
    <citation type="submission" date="2022-10" db="EMBL/GenBank/DDBJ databases">
        <title>Comparative genomic analysis of Cohnella hashimotonis sp. nov., isolated from the International Space Station.</title>
        <authorList>
            <person name="Simpson A."/>
            <person name="Venkateswaran K."/>
        </authorList>
    </citation>
    <scope>NUCLEOTIDE SEQUENCE [LARGE SCALE GENOMIC DNA]</scope>
    <source>
        <strain evidence="7 8">DSM 18997</strain>
    </source>
</reference>
<evidence type="ECO:0000256" key="2">
    <source>
        <dbReference type="ARBA" id="ARBA00023015"/>
    </source>
</evidence>
<dbReference type="InterPro" id="IPR018060">
    <property type="entry name" value="HTH_AraC"/>
</dbReference>
<keyword evidence="5" id="KW-0804">Transcription</keyword>
<dbReference type="PANTHER" id="PTHR46796">
    <property type="entry name" value="HTH-TYPE TRANSCRIPTIONAL ACTIVATOR RHAS-RELATED"/>
    <property type="match status" value="1"/>
</dbReference>
<dbReference type="InterPro" id="IPR013096">
    <property type="entry name" value="Cupin_2"/>
</dbReference>
<dbReference type="SUPFAM" id="SSF51215">
    <property type="entry name" value="Regulatory protein AraC"/>
    <property type="match status" value="1"/>
</dbReference>
<dbReference type="SUPFAM" id="SSF46689">
    <property type="entry name" value="Homeodomain-like"/>
    <property type="match status" value="1"/>
</dbReference>
<dbReference type="GO" id="GO:0003700">
    <property type="term" value="F:DNA-binding transcription factor activity"/>
    <property type="evidence" value="ECO:0007669"/>
    <property type="project" value="InterPro"/>
</dbReference>